<dbReference type="Proteomes" id="UP001418222">
    <property type="component" value="Unassembled WGS sequence"/>
</dbReference>
<evidence type="ECO:0000313" key="2">
    <source>
        <dbReference type="Proteomes" id="UP001418222"/>
    </source>
</evidence>
<gene>
    <name evidence="1" type="ORF">KSP39_PZI014805</name>
</gene>
<comment type="caution">
    <text evidence="1">The sequence shown here is derived from an EMBL/GenBank/DDBJ whole genome shotgun (WGS) entry which is preliminary data.</text>
</comment>
<organism evidence="1 2">
    <name type="scientific">Platanthera zijinensis</name>
    <dbReference type="NCBI Taxonomy" id="2320716"/>
    <lineage>
        <taxon>Eukaryota</taxon>
        <taxon>Viridiplantae</taxon>
        <taxon>Streptophyta</taxon>
        <taxon>Embryophyta</taxon>
        <taxon>Tracheophyta</taxon>
        <taxon>Spermatophyta</taxon>
        <taxon>Magnoliopsida</taxon>
        <taxon>Liliopsida</taxon>
        <taxon>Asparagales</taxon>
        <taxon>Orchidaceae</taxon>
        <taxon>Orchidoideae</taxon>
        <taxon>Orchideae</taxon>
        <taxon>Orchidinae</taxon>
        <taxon>Platanthera</taxon>
    </lineage>
</organism>
<name>A0AAP0B9V6_9ASPA</name>
<accession>A0AAP0B9V6</accession>
<sequence>MTSEALELTRSDGACNRQILVERFPSTLWSLSDVVAAAWFLSEGENRAGDGQREECCTAWVNRFANAGDAAFEAAENTAIRV</sequence>
<keyword evidence="2" id="KW-1185">Reference proteome</keyword>
<evidence type="ECO:0000313" key="1">
    <source>
        <dbReference type="EMBL" id="KAK8934200.1"/>
    </source>
</evidence>
<proteinExistence type="predicted"/>
<protein>
    <submittedName>
        <fullName evidence="1">Uncharacterized protein</fullName>
    </submittedName>
</protein>
<dbReference type="EMBL" id="JBBWWQ010000012">
    <property type="protein sequence ID" value="KAK8934200.1"/>
    <property type="molecule type" value="Genomic_DNA"/>
</dbReference>
<dbReference type="AlphaFoldDB" id="A0AAP0B9V6"/>
<reference evidence="1 2" key="1">
    <citation type="journal article" date="2022" name="Nat. Plants">
        <title>Genomes of leafy and leafless Platanthera orchids illuminate the evolution of mycoheterotrophy.</title>
        <authorList>
            <person name="Li M.H."/>
            <person name="Liu K.W."/>
            <person name="Li Z."/>
            <person name="Lu H.C."/>
            <person name="Ye Q.L."/>
            <person name="Zhang D."/>
            <person name="Wang J.Y."/>
            <person name="Li Y.F."/>
            <person name="Zhong Z.M."/>
            <person name="Liu X."/>
            <person name="Yu X."/>
            <person name="Liu D.K."/>
            <person name="Tu X.D."/>
            <person name="Liu B."/>
            <person name="Hao Y."/>
            <person name="Liao X.Y."/>
            <person name="Jiang Y.T."/>
            <person name="Sun W.H."/>
            <person name="Chen J."/>
            <person name="Chen Y.Q."/>
            <person name="Ai Y."/>
            <person name="Zhai J.W."/>
            <person name="Wu S.S."/>
            <person name="Zhou Z."/>
            <person name="Hsiao Y.Y."/>
            <person name="Wu W.L."/>
            <person name="Chen Y.Y."/>
            <person name="Lin Y.F."/>
            <person name="Hsu J.L."/>
            <person name="Li C.Y."/>
            <person name="Wang Z.W."/>
            <person name="Zhao X."/>
            <person name="Zhong W.Y."/>
            <person name="Ma X.K."/>
            <person name="Ma L."/>
            <person name="Huang J."/>
            <person name="Chen G.Z."/>
            <person name="Huang M.Z."/>
            <person name="Huang L."/>
            <person name="Peng D.H."/>
            <person name="Luo Y.B."/>
            <person name="Zou S.Q."/>
            <person name="Chen S.P."/>
            <person name="Lan S."/>
            <person name="Tsai W.C."/>
            <person name="Van de Peer Y."/>
            <person name="Liu Z.J."/>
        </authorList>
    </citation>
    <scope>NUCLEOTIDE SEQUENCE [LARGE SCALE GENOMIC DNA]</scope>
    <source>
        <strain evidence="1">Lor287</strain>
    </source>
</reference>